<organism evidence="2 3">
    <name type="scientific">Serendipita vermifera MAFF 305830</name>
    <dbReference type="NCBI Taxonomy" id="933852"/>
    <lineage>
        <taxon>Eukaryota</taxon>
        <taxon>Fungi</taxon>
        <taxon>Dikarya</taxon>
        <taxon>Basidiomycota</taxon>
        <taxon>Agaricomycotina</taxon>
        <taxon>Agaricomycetes</taxon>
        <taxon>Sebacinales</taxon>
        <taxon>Serendipitaceae</taxon>
        <taxon>Serendipita</taxon>
    </lineage>
</organism>
<reference evidence="2 3" key="1">
    <citation type="submission" date="2014-04" db="EMBL/GenBank/DDBJ databases">
        <authorList>
            <consortium name="DOE Joint Genome Institute"/>
            <person name="Kuo A."/>
            <person name="Zuccaro A."/>
            <person name="Kohler A."/>
            <person name="Nagy L.G."/>
            <person name="Floudas D."/>
            <person name="Copeland A."/>
            <person name="Barry K.W."/>
            <person name="Cichocki N."/>
            <person name="Veneault-Fourrey C."/>
            <person name="LaButti K."/>
            <person name="Lindquist E.A."/>
            <person name="Lipzen A."/>
            <person name="Lundell T."/>
            <person name="Morin E."/>
            <person name="Murat C."/>
            <person name="Sun H."/>
            <person name="Tunlid A."/>
            <person name="Henrissat B."/>
            <person name="Grigoriev I.V."/>
            <person name="Hibbett D.S."/>
            <person name="Martin F."/>
            <person name="Nordberg H.P."/>
            <person name="Cantor M.N."/>
            <person name="Hua S.X."/>
        </authorList>
    </citation>
    <scope>NUCLEOTIDE SEQUENCE [LARGE SCALE GENOMIC DNA]</scope>
    <source>
        <strain evidence="2 3">MAFF 305830</strain>
    </source>
</reference>
<gene>
    <name evidence="2" type="ORF">M408DRAFT_29061</name>
</gene>
<dbReference type="AlphaFoldDB" id="A0A0C3APR9"/>
<dbReference type="Proteomes" id="UP000054097">
    <property type="component" value="Unassembled WGS sequence"/>
</dbReference>
<proteinExistence type="predicted"/>
<dbReference type="EMBL" id="KN824365">
    <property type="protein sequence ID" value="KIM22054.1"/>
    <property type="molecule type" value="Genomic_DNA"/>
</dbReference>
<feature type="region of interest" description="Disordered" evidence="1">
    <location>
        <begin position="91"/>
        <end position="116"/>
    </location>
</feature>
<keyword evidence="3" id="KW-1185">Reference proteome</keyword>
<sequence length="116" mass="13153">MQLTVIMMADFVTGALNPVEGQKIVHVTHTLFEKVPTSDQMRVTPAGRSTLTRHTLGDEAEEVKPDEKGVPEIEKVVKKFKKREPVEKKLTHLTNSEELSKSSEKLNMKEENRNRA</sequence>
<evidence type="ECO:0000256" key="1">
    <source>
        <dbReference type="SAM" id="MobiDB-lite"/>
    </source>
</evidence>
<protein>
    <submittedName>
        <fullName evidence="2">Uncharacterized protein</fullName>
    </submittedName>
</protein>
<dbReference type="HOGENOM" id="CLU_2098338_0_0_1"/>
<accession>A0A0C3APR9</accession>
<evidence type="ECO:0000313" key="2">
    <source>
        <dbReference type="EMBL" id="KIM22054.1"/>
    </source>
</evidence>
<name>A0A0C3APR9_SERVB</name>
<feature type="compositionally biased region" description="Basic and acidic residues" evidence="1">
    <location>
        <begin position="98"/>
        <end position="116"/>
    </location>
</feature>
<reference evidence="3" key="2">
    <citation type="submission" date="2015-01" db="EMBL/GenBank/DDBJ databases">
        <title>Evolutionary Origins and Diversification of the Mycorrhizal Mutualists.</title>
        <authorList>
            <consortium name="DOE Joint Genome Institute"/>
            <consortium name="Mycorrhizal Genomics Consortium"/>
            <person name="Kohler A."/>
            <person name="Kuo A."/>
            <person name="Nagy L.G."/>
            <person name="Floudas D."/>
            <person name="Copeland A."/>
            <person name="Barry K.W."/>
            <person name="Cichocki N."/>
            <person name="Veneault-Fourrey C."/>
            <person name="LaButti K."/>
            <person name="Lindquist E.A."/>
            <person name="Lipzen A."/>
            <person name="Lundell T."/>
            <person name="Morin E."/>
            <person name="Murat C."/>
            <person name="Riley R."/>
            <person name="Ohm R."/>
            <person name="Sun H."/>
            <person name="Tunlid A."/>
            <person name="Henrissat B."/>
            <person name="Grigoriev I.V."/>
            <person name="Hibbett D.S."/>
            <person name="Martin F."/>
        </authorList>
    </citation>
    <scope>NUCLEOTIDE SEQUENCE [LARGE SCALE GENOMIC DNA]</scope>
    <source>
        <strain evidence="3">MAFF 305830</strain>
    </source>
</reference>
<evidence type="ECO:0000313" key="3">
    <source>
        <dbReference type="Proteomes" id="UP000054097"/>
    </source>
</evidence>